<dbReference type="InterPro" id="IPR023198">
    <property type="entry name" value="PGP-like_dom2"/>
</dbReference>
<keyword evidence="7" id="KW-1185">Reference proteome</keyword>
<dbReference type="GO" id="GO:0046872">
    <property type="term" value="F:metal ion binding"/>
    <property type="evidence" value="ECO:0007669"/>
    <property type="project" value="UniProtKB-KW"/>
</dbReference>
<dbReference type="SFLD" id="SFLDG01129">
    <property type="entry name" value="C1.5:_HAD__Beta-PGM__Phosphata"/>
    <property type="match status" value="1"/>
</dbReference>
<name>A0A0E3SBM2_9EURY</name>
<keyword evidence="6" id="KW-0413">Isomerase</keyword>
<dbReference type="GeneID" id="24829873"/>
<evidence type="ECO:0000313" key="6">
    <source>
        <dbReference type="EMBL" id="AKB77207.1"/>
    </source>
</evidence>
<dbReference type="SUPFAM" id="SSF56784">
    <property type="entry name" value="HAD-like"/>
    <property type="match status" value="1"/>
</dbReference>
<dbReference type="HOGENOM" id="CLU_045011_13_3_2"/>
<evidence type="ECO:0000256" key="4">
    <source>
        <dbReference type="ARBA" id="ARBA00022842"/>
    </source>
</evidence>
<dbReference type="NCBIfam" id="TIGR01509">
    <property type="entry name" value="HAD-SF-IA-v3"/>
    <property type="match status" value="1"/>
</dbReference>
<gene>
    <name evidence="6" type="ORF">MSHOH_0724</name>
</gene>
<dbReference type="InterPro" id="IPR041492">
    <property type="entry name" value="HAD_2"/>
</dbReference>
<dbReference type="InterPro" id="IPR036412">
    <property type="entry name" value="HAD-like_sf"/>
</dbReference>
<accession>A0A0E3SBM2</accession>
<evidence type="ECO:0000313" key="7">
    <source>
        <dbReference type="Proteomes" id="UP000033101"/>
    </source>
</evidence>
<evidence type="ECO:0000256" key="1">
    <source>
        <dbReference type="ARBA" id="ARBA00001946"/>
    </source>
</evidence>
<dbReference type="PATRIC" id="fig|1434110.4.peg.888"/>
<dbReference type="OrthoDB" id="31229at2157"/>
<keyword evidence="3" id="KW-0479">Metal-binding</keyword>
<dbReference type="SFLD" id="SFLDS00003">
    <property type="entry name" value="Haloacid_Dehalogenase"/>
    <property type="match status" value="1"/>
</dbReference>
<evidence type="ECO:0000256" key="5">
    <source>
        <dbReference type="ARBA" id="ARBA00023277"/>
    </source>
</evidence>
<dbReference type="SFLD" id="SFLDG01135">
    <property type="entry name" value="C1.5.6:_HAD__Beta-PGM__Phospha"/>
    <property type="match status" value="1"/>
</dbReference>
<dbReference type="InterPro" id="IPR051600">
    <property type="entry name" value="Beta-PGM-like"/>
</dbReference>
<keyword evidence="5" id="KW-0119">Carbohydrate metabolism</keyword>
<dbReference type="STRING" id="1434110.MSHOH_0724"/>
<dbReference type="Pfam" id="PF13419">
    <property type="entry name" value="HAD_2"/>
    <property type="match status" value="1"/>
</dbReference>
<dbReference type="InterPro" id="IPR023214">
    <property type="entry name" value="HAD_sf"/>
</dbReference>
<evidence type="ECO:0000256" key="2">
    <source>
        <dbReference type="ARBA" id="ARBA00007958"/>
    </source>
</evidence>
<evidence type="ECO:0000256" key="3">
    <source>
        <dbReference type="ARBA" id="ARBA00022723"/>
    </source>
</evidence>
<dbReference type="EC" id="5.4.2.6" evidence="6"/>
<dbReference type="AlphaFoldDB" id="A0A0E3SBM2"/>
<sequence>MLKALIFDMDGVLVDSMPFHAAAWKKAFLDMGMKIQDEDIYAIEGSNPRNGLPLLIRKARKEPDDFDFETITTIYRQEFKRIFELKAFDGMKECLELLKSRYLLSVVSGSDHFIVHGILDQLFPGIFDAVVTGDDVLNSKPHPDPFLKAVELLNVGKKECIVIENATLGVEAAKKADIYCIGVPTYVKPSELNKADLVVGDHKKLMEHLLSLETLFSPELVLRRR</sequence>
<dbReference type="CDD" id="cd07505">
    <property type="entry name" value="HAD_BPGM-like"/>
    <property type="match status" value="1"/>
</dbReference>
<comment type="similarity">
    <text evidence="2">Belongs to the HAD-like hydrolase superfamily.</text>
</comment>
<dbReference type="Gene3D" id="3.40.50.1000">
    <property type="entry name" value="HAD superfamily/HAD-like"/>
    <property type="match status" value="1"/>
</dbReference>
<dbReference type="EMBL" id="CP009516">
    <property type="protein sequence ID" value="AKB77207.1"/>
    <property type="molecule type" value="Genomic_DNA"/>
</dbReference>
<dbReference type="PRINTS" id="PR00413">
    <property type="entry name" value="HADHALOGNASE"/>
</dbReference>
<dbReference type="KEGG" id="mhor:MSHOH_0724"/>
<dbReference type="PANTHER" id="PTHR46193">
    <property type="entry name" value="6-PHOSPHOGLUCONATE PHOSPHATASE"/>
    <property type="match status" value="1"/>
</dbReference>
<dbReference type="Gene3D" id="1.10.150.240">
    <property type="entry name" value="Putative phosphatase, domain 2"/>
    <property type="match status" value="1"/>
</dbReference>
<reference evidence="6 7" key="1">
    <citation type="submission" date="2014-07" db="EMBL/GenBank/DDBJ databases">
        <title>Methanogenic archaea and the global carbon cycle.</title>
        <authorList>
            <person name="Henriksen J.R."/>
            <person name="Luke J."/>
            <person name="Reinhart S."/>
            <person name="Benedict M.N."/>
            <person name="Youngblut N.D."/>
            <person name="Metcalf M.E."/>
            <person name="Whitaker R.J."/>
            <person name="Metcalf W.W."/>
        </authorList>
    </citation>
    <scope>NUCLEOTIDE SEQUENCE [LARGE SCALE GENOMIC DNA]</scope>
    <source>
        <strain evidence="6 7">HB-1</strain>
    </source>
</reference>
<dbReference type="PANTHER" id="PTHR46193:SF18">
    <property type="entry name" value="HEXITOL PHOSPHATASE B"/>
    <property type="match status" value="1"/>
</dbReference>
<comment type="cofactor">
    <cofactor evidence="1">
        <name>Mg(2+)</name>
        <dbReference type="ChEBI" id="CHEBI:18420"/>
    </cofactor>
</comment>
<dbReference type="GO" id="GO:0008801">
    <property type="term" value="F:beta-phosphoglucomutase activity"/>
    <property type="evidence" value="ECO:0007669"/>
    <property type="project" value="UniProtKB-EC"/>
</dbReference>
<dbReference type="Proteomes" id="UP000033101">
    <property type="component" value="Chromosome"/>
</dbReference>
<organism evidence="6 7">
    <name type="scientific">Methanosarcina horonobensis HB-1 = JCM 15518</name>
    <dbReference type="NCBI Taxonomy" id="1434110"/>
    <lineage>
        <taxon>Archaea</taxon>
        <taxon>Methanobacteriati</taxon>
        <taxon>Methanobacteriota</taxon>
        <taxon>Stenosarchaea group</taxon>
        <taxon>Methanomicrobia</taxon>
        <taxon>Methanosarcinales</taxon>
        <taxon>Methanosarcinaceae</taxon>
        <taxon>Methanosarcina</taxon>
    </lineage>
</organism>
<proteinExistence type="inferred from homology"/>
<dbReference type="RefSeq" id="WP_048137508.1">
    <property type="nucleotide sequence ID" value="NZ_CP009516.1"/>
</dbReference>
<dbReference type="InterPro" id="IPR006439">
    <property type="entry name" value="HAD-SF_hydro_IA"/>
</dbReference>
<protein>
    <submittedName>
        <fullName evidence="6">Beta-phosphoglucomutase</fullName>
        <ecNumber evidence="6">5.4.2.6</ecNumber>
    </submittedName>
</protein>
<keyword evidence="4" id="KW-0460">Magnesium</keyword>